<dbReference type="Gene3D" id="3.40.50.300">
    <property type="entry name" value="P-loop containing nucleotide triphosphate hydrolases"/>
    <property type="match status" value="1"/>
</dbReference>
<feature type="domain" description="ABC transporter" evidence="8">
    <location>
        <begin position="364"/>
        <end position="591"/>
    </location>
</feature>
<keyword evidence="6 7" id="KW-0472">Membrane</keyword>
<dbReference type="PROSITE" id="PS50929">
    <property type="entry name" value="ABC_TM1F"/>
    <property type="match status" value="1"/>
</dbReference>
<feature type="transmembrane region" description="Helical" evidence="7">
    <location>
        <begin position="276"/>
        <end position="294"/>
    </location>
</feature>
<dbReference type="InterPro" id="IPR011527">
    <property type="entry name" value="ABC1_TM_dom"/>
</dbReference>
<dbReference type="InterPro" id="IPR003593">
    <property type="entry name" value="AAA+_ATPase"/>
</dbReference>
<dbReference type="EMBL" id="JABKAV010000047">
    <property type="protein sequence ID" value="NVO85913.1"/>
    <property type="molecule type" value="Genomic_DNA"/>
</dbReference>
<accession>A0ABX2Q4L6</accession>
<comment type="subcellular location">
    <subcellularLocation>
        <location evidence="1">Cell membrane</location>
        <topology evidence="1">Multi-pass membrane protein</topology>
    </subcellularLocation>
</comment>
<dbReference type="RefSeq" id="WP_176900634.1">
    <property type="nucleotide sequence ID" value="NZ_JABKAV010000047.1"/>
</dbReference>
<sequence>MKDFLQKGIIGVSLKSVFFYLSSKEKKKASFIFILLISSSLVEIFGIASLVPVILTASDPNKVKESWFFGSIYDYIGFESHQKFVLFICATLVIFFIIKNAFVLMVNLVQVKFTEKLAVKIVDSQYDKYQYLPYDMFSRLETSSLVNNILAVPVAFVNGVIRQLFLFFSEVFIIVIVILGMILYNPGLFLITMIVIFPAIALSYLPVRSMAQKIGARIDVLRPISYTSLANLFAGMVEIKIAGKQKRFKKILIDGESEIQSLEAKSYMFSLLPGRIIEIIAILAIVIIFIYSVVVEKNDNSFILNIGIFAAVAYRVMPSINRLITSSVAMKQHITVIYNLEKYRGINLIRIEENNDSINFNDGIEFKNISFSFQGMDSPVINNLSFKVKKGEKIGIIGSSGSGKTTLMNILLRIFEEQSGSILVDGVSLNSNNIAAWYKTIGYVKQNTFLMADTILNNITLRDSNPDLKQVDYAMDQASIQEFVESLPIGADTHIGESGAFLSGGQRQRIGIARALYKDMQILVMDEATSALDSKTEQEISEAIKKISNSNITMFIIAHRFSALQNCDRILELDKGVIVRECSYEQLMADN</sequence>
<dbReference type="PANTHER" id="PTHR24221">
    <property type="entry name" value="ATP-BINDING CASSETTE SUB-FAMILY B"/>
    <property type="match status" value="1"/>
</dbReference>
<dbReference type="SUPFAM" id="SSF90123">
    <property type="entry name" value="ABC transporter transmembrane region"/>
    <property type="match status" value="1"/>
</dbReference>
<evidence type="ECO:0000256" key="3">
    <source>
        <dbReference type="ARBA" id="ARBA00022741"/>
    </source>
</evidence>
<dbReference type="SMART" id="SM00382">
    <property type="entry name" value="AAA"/>
    <property type="match status" value="1"/>
</dbReference>
<name>A0ABX2Q4L6_9BACT</name>
<keyword evidence="4 10" id="KW-0067">ATP-binding</keyword>
<feature type="domain" description="ABC transmembrane type-1" evidence="9">
    <location>
        <begin position="66"/>
        <end position="332"/>
    </location>
</feature>
<feature type="transmembrane region" description="Helical" evidence="7">
    <location>
        <begin position="188"/>
        <end position="207"/>
    </location>
</feature>
<dbReference type="Pfam" id="PF00664">
    <property type="entry name" value="ABC_membrane"/>
    <property type="match status" value="1"/>
</dbReference>
<evidence type="ECO:0000256" key="6">
    <source>
        <dbReference type="ARBA" id="ARBA00023136"/>
    </source>
</evidence>
<dbReference type="SUPFAM" id="SSF52540">
    <property type="entry name" value="P-loop containing nucleoside triphosphate hydrolases"/>
    <property type="match status" value="1"/>
</dbReference>
<keyword evidence="2 7" id="KW-0812">Transmembrane</keyword>
<reference evidence="10 11" key="1">
    <citation type="submission" date="2020-05" db="EMBL/GenBank/DDBJ databases">
        <title>Hymenobacter terrestris sp. nov. and Hymenobacter lapidiphilus sp. nov., isolated from regoliths in Antarctica.</title>
        <authorList>
            <person name="Sedlacek I."/>
            <person name="Pantucek R."/>
            <person name="Zeman M."/>
            <person name="Holochova P."/>
            <person name="Kralova S."/>
            <person name="Stankova E."/>
            <person name="Sedo O."/>
            <person name="Micenkova L."/>
            <person name="Svec P."/>
            <person name="Gupta V."/>
            <person name="Sood U."/>
            <person name="Korpole U.S."/>
            <person name="Lal R."/>
        </authorList>
    </citation>
    <scope>NUCLEOTIDE SEQUENCE [LARGE SCALE GENOMIC DNA]</scope>
    <source>
        <strain evidence="10 11">P5252</strain>
    </source>
</reference>
<dbReference type="InterPro" id="IPR017871">
    <property type="entry name" value="ABC_transporter-like_CS"/>
</dbReference>
<evidence type="ECO:0000259" key="8">
    <source>
        <dbReference type="PROSITE" id="PS50893"/>
    </source>
</evidence>
<dbReference type="PROSITE" id="PS00211">
    <property type="entry name" value="ABC_TRANSPORTER_1"/>
    <property type="match status" value="1"/>
</dbReference>
<feature type="transmembrane region" description="Helical" evidence="7">
    <location>
        <begin position="31"/>
        <end position="55"/>
    </location>
</feature>
<dbReference type="GO" id="GO:0005524">
    <property type="term" value="F:ATP binding"/>
    <property type="evidence" value="ECO:0007669"/>
    <property type="project" value="UniProtKB-KW"/>
</dbReference>
<evidence type="ECO:0000259" key="9">
    <source>
        <dbReference type="PROSITE" id="PS50929"/>
    </source>
</evidence>
<keyword evidence="5 7" id="KW-1133">Transmembrane helix</keyword>
<evidence type="ECO:0000256" key="1">
    <source>
        <dbReference type="ARBA" id="ARBA00004651"/>
    </source>
</evidence>
<dbReference type="Gene3D" id="1.20.1560.10">
    <property type="entry name" value="ABC transporter type 1, transmembrane domain"/>
    <property type="match status" value="1"/>
</dbReference>
<evidence type="ECO:0000313" key="10">
    <source>
        <dbReference type="EMBL" id="NVO85913.1"/>
    </source>
</evidence>
<organism evidence="10 11">
    <name type="scientific">Hymenobacter terrestris</name>
    <dbReference type="NCBI Taxonomy" id="2748310"/>
    <lineage>
        <taxon>Bacteria</taxon>
        <taxon>Pseudomonadati</taxon>
        <taxon>Bacteroidota</taxon>
        <taxon>Cytophagia</taxon>
        <taxon>Cytophagales</taxon>
        <taxon>Hymenobacteraceae</taxon>
        <taxon>Hymenobacter</taxon>
    </lineage>
</organism>
<dbReference type="InterPro" id="IPR027417">
    <property type="entry name" value="P-loop_NTPase"/>
</dbReference>
<dbReference type="InterPro" id="IPR036640">
    <property type="entry name" value="ABC1_TM_sf"/>
</dbReference>
<dbReference type="InterPro" id="IPR039421">
    <property type="entry name" value="Type_1_exporter"/>
</dbReference>
<dbReference type="Proteomes" id="UP000626554">
    <property type="component" value="Unassembled WGS sequence"/>
</dbReference>
<dbReference type="InterPro" id="IPR003439">
    <property type="entry name" value="ABC_transporter-like_ATP-bd"/>
</dbReference>
<gene>
    <name evidence="10" type="ORF">HW556_13575</name>
</gene>
<evidence type="ECO:0000256" key="2">
    <source>
        <dbReference type="ARBA" id="ARBA00022692"/>
    </source>
</evidence>
<evidence type="ECO:0000256" key="7">
    <source>
        <dbReference type="SAM" id="Phobius"/>
    </source>
</evidence>
<keyword evidence="3" id="KW-0547">Nucleotide-binding</keyword>
<dbReference type="PROSITE" id="PS50893">
    <property type="entry name" value="ABC_TRANSPORTER_2"/>
    <property type="match status" value="1"/>
</dbReference>
<evidence type="ECO:0000256" key="4">
    <source>
        <dbReference type="ARBA" id="ARBA00022840"/>
    </source>
</evidence>
<protein>
    <submittedName>
        <fullName evidence="10">ABC transporter ATP-binding protein</fullName>
    </submittedName>
</protein>
<feature type="transmembrane region" description="Helical" evidence="7">
    <location>
        <begin position="84"/>
        <end position="106"/>
    </location>
</feature>
<dbReference type="Pfam" id="PF00005">
    <property type="entry name" value="ABC_tran"/>
    <property type="match status" value="1"/>
</dbReference>
<evidence type="ECO:0000313" key="11">
    <source>
        <dbReference type="Proteomes" id="UP000626554"/>
    </source>
</evidence>
<evidence type="ECO:0000256" key="5">
    <source>
        <dbReference type="ARBA" id="ARBA00022989"/>
    </source>
</evidence>
<feature type="transmembrane region" description="Helical" evidence="7">
    <location>
        <begin position="300"/>
        <end position="317"/>
    </location>
</feature>
<dbReference type="PANTHER" id="PTHR24221:SF654">
    <property type="entry name" value="ATP-BINDING CASSETTE SUB-FAMILY B MEMBER 6"/>
    <property type="match status" value="1"/>
</dbReference>
<comment type="caution">
    <text evidence="10">The sequence shown here is derived from an EMBL/GenBank/DDBJ whole genome shotgun (WGS) entry which is preliminary data.</text>
</comment>
<feature type="transmembrane region" description="Helical" evidence="7">
    <location>
        <begin position="164"/>
        <end position="182"/>
    </location>
</feature>
<keyword evidence="11" id="KW-1185">Reference proteome</keyword>
<proteinExistence type="predicted"/>